<gene>
    <name evidence="2" type="ORF">GCN75_01345</name>
</gene>
<keyword evidence="1" id="KW-0732">Signal</keyword>
<evidence type="ECO:0000256" key="1">
    <source>
        <dbReference type="SAM" id="SignalP"/>
    </source>
</evidence>
<dbReference type="EMBL" id="WFLI01000001">
    <property type="protein sequence ID" value="KAB8066935.1"/>
    <property type="molecule type" value="Genomic_DNA"/>
</dbReference>
<name>A0A6I1I7T3_9BURK</name>
<organism evidence="2 3">
    <name type="scientific">Janthinobacterium violaceinigrum</name>
    <dbReference type="NCBI Taxonomy" id="2654252"/>
    <lineage>
        <taxon>Bacteria</taxon>
        <taxon>Pseudomonadati</taxon>
        <taxon>Pseudomonadota</taxon>
        <taxon>Betaproteobacteria</taxon>
        <taxon>Burkholderiales</taxon>
        <taxon>Oxalobacteraceae</taxon>
        <taxon>Janthinobacterium</taxon>
    </lineage>
</organism>
<proteinExistence type="predicted"/>
<evidence type="ECO:0000313" key="3">
    <source>
        <dbReference type="Proteomes" id="UP000468717"/>
    </source>
</evidence>
<feature type="chain" id="PRO_5026286008" evidence="1">
    <location>
        <begin position="21"/>
        <end position="202"/>
    </location>
</feature>
<dbReference type="Proteomes" id="UP000468717">
    <property type="component" value="Unassembled WGS sequence"/>
</dbReference>
<evidence type="ECO:0000313" key="2">
    <source>
        <dbReference type="EMBL" id="KAB8066935.1"/>
    </source>
</evidence>
<dbReference type="RefSeq" id="WP_152280998.1">
    <property type="nucleotide sequence ID" value="NZ_WFLI01000001.1"/>
</dbReference>
<dbReference type="AlphaFoldDB" id="A0A6I1I7T3"/>
<comment type="caution">
    <text evidence="2">The sequence shown here is derived from an EMBL/GenBank/DDBJ whole genome shotgun (WGS) entry which is preliminary data.</text>
</comment>
<sequence>MHHRHLLAIPLLAAALGAQAQERTSDPLGPLAQCINRSEFQFRQQDRLPAHATTRSLKLATGEAQVSTADGYRLMLFRKSSLPLVNLKIERSAAGRFAADRDAIVAQMGEMAARGKPPLQLPLETDARDGVEVLGLNSASIAHTPGILSLYSLLHAASGTVATAYILNQPADPLDFATDAQYQALRTQLIASLVRCMADPAP</sequence>
<reference evidence="2 3" key="1">
    <citation type="submission" date="2019-10" db="EMBL/GenBank/DDBJ databases">
        <title>Three novel species isolated from a subtropical stream in China.</title>
        <authorList>
            <person name="Lu H."/>
        </authorList>
    </citation>
    <scope>NUCLEOTIDE SEQUENCE [LARGE SCALE GENOMIC DNA]</scope>
    <source>
        <strain evidence="2 3">FT13W</strain>
    </source>
</reference>
<accession>A0A6I1I7T3</accession>
<keyword evidence="3" id="KW-1185">Reference proteome</keyword>
<feature type="signal peptide" evidence="1">
    <location>
        <begin position="1"/>
        <end position="20"/>
    </location>
</feature>
<protein>
    <submittedName>
        <fullName evidence="2">Uncharacterized protein</fullName>
    </submittedName>
</protein>